<feature type="compositionally biased region" description="Low complexity" evidence="1">
    <location>
        <begin position="132"/>
        <end position="147"/>
    </location>
</feature>
<dbReference type="PANTHER" id="PTHR47336">
    <property type="entry name" value="TRANSCRIPTION FACTOR HMS1-RELATED"/>
    <property type="match status" value="1"/>
</dbReference>
<sequence>MVVLCLGVSLSRGSPATSSTATHSQTQQTLSVIGSTRPTQNSWFKNDQLGRKSEVSNAWMQADLSAFASLPFRSPAASYQSDAVQQPKQKLSVTSDPSILYTNDPVAEFAQRSQIPQAKLPIPRLPRHNIQPASKSSSPSASSSAASTPPPSTPTPSAGPRLNSSSNLLYLPNPMHLLSPHPLPPPSHLQALHAPIRATLPSGDCQVSGKKIKNNVRGDVPVKGTVDAEDGEVHVIDERGFVDGVKVARKWSKANVLGKAVEYIRVLKKREIRLKTEQSGLKMLWERRGLFGGEEKDEVEGEPDVEGDDEDSEGGDDGDEEEAGRKRERGEVAPVRKEEKEKKETKPVVHTSTQPGEPDTVPEKRKRGRPRKVPALMPPPPVIQQQQQRPQEPMKIQMQMQQQQQQQQQCQPQQYLLAVFAVFLFFNDPYTSSSPSHAAHYHTGMVLTPPLAHAPNIVSQFPSATPVPSVGWGWREYIQVFHIAVPDLVLGNLLTSWICIAWSKSDVKKRARSTSVSRPSEKDEKVDRVKVAEETILHGDDSKLSIYIRYQIYRAITSARSATINELSTLAMVLQGTVGVVSGIAHAKFCSIWDTARSYAEHAAAKPGSHSKAKISEELVLAELDVAGAIDRLTTSSVDVKGGGERVYSPLEVLTCSLVRERVKGP</sequence>
<name>A0A5C3M9C8_9AGAR</name>
<organism evidence="2 3">
    <name type="scientific">Crucibulum laeve</name>
    <dbReference type="NCBI Taxonomy" id="68775"/>
    <lineage>
        <taxon>Eukaryota</taxon>
        <taxon>Fungi</taxon>
        <taxon>Dikarya</taxon>
        <taxon>Basidiomycota</taxon>
        <taxon>Agaricomycotina</taxon>
        <taxon>Agaricomycetes</taxon>
        <taxon>Agaricomycetidae</taxon>
        <taxon>Agaricales</taxon>
        <taxon>Agaricineae</taxon>
        <taxon>Nidulariaceae</taxon>
        <taxon>Crucibulum</taxon>
    </lineage>
</organism>
<feature type="compositionally biased region" description="Low complexity" evidence="1">
    <location>
        <begin position="155"/>
        <end position="166"/>
    </location>
</feature>
<keyword evidence="3" id="KW-1185">Reference proteome</keyword>
<feature type="compositionally biased region" description="Basic and acidic residues" evidence="1">
    <location>
        <begin position="323"/>
        <end position="347"/>
    </location>
</feature>
<dbReference type="OrthoDB" id="2133190at2759"/>
<dbReference type="GO" id="GO:0046983">
    <property type="term" value="F:protein dimerization activity"/>
    <property type="evidence" value="ECO:0007669"/>
    <property type="project" value="InterPro"/>
</dbReference>
<proteinExistence type="predicted"/>
<gene>
    <name evidence="2" type="ORF">BDQ12DRAFT_720328</name>
</gene>
<dbReference type="AlphaFoldDB" id="A0A5C3M9C8"/>
<dbReference type="Proteomes" id="UP000308652">
    <property type="component" value="Unassembled WGS sequence"/>
</dbReference>
<dbReference type="InterPro" id="IPR036638">
    <property type="entry name" value="HLH_DNA-bd_sf"/>
</dbReference>
<evidence type="ECO:0000313" key="2">
    <source>
        <dbReference type="EMBL" id="TFK41477.1"/>
    </source>
</evidence>
<dbReference type="Gene3D" id="4.10.280.10">
    <property type="entry name" value="Helix-loop-helix DNA-binding domain"/>
    <property type="match status" value="1"/>
</dbReference>
<evidence type="ECO:0008006" key="4">
    <source>
        <dbReference type="Google" id="ProtNLM"/>
    </source>
</evidence>
<feature type="region of interest" description="Disordered" evidence="1">
    <location>
        <begin position="292"/>
        <end position="384"/>
    </location>
</feature>
<dbReference type="PANTHER" id="PTHR47336:SF2">
    <property type="entry name" value="TRANSCRIPTION FACTOR HMS1-RELATED"/>
    <property type="match status" value="1"/>
</dbReference>
<protein>
    <recommendedName>
        <fullName evidence="4">BHLH domain-containing protein</fullName>
    </recommendedName>
</protein>
<feature type="compositionally biased region" description="Acidic residues" evidence="1">
    <location>
        <begin position="295"/>
        <end position="322"/>
    </location>
</feature>
<evidence type="ECO:0000313" key="3">
    <source>
        <dbReference type="Proteomes" id="UP000308652"/>
    </source>
</evidence>
<dbReference type="EMBL" id="ML213594">
    <property type="protein sequence ID" value="TFK41477.1"/>
    <property type="molecule type" value="Genomic_DNA"/>
</dbReference>
<accession>A0A5C3M9C8</accession>
<reference evidence="2 3" key="1">
    <citation type="journal article" date="2019" name="Nat. Ecol. Evol.">
        <title>Megaphylogeny resolves global patterns of mushroom evolution.</title>
        <authorList>
            <person name="Varga T."/>
            <person name="Krizsan K."/>
            <person name="Foldi C."/>
            <person name="Dima B."/>
            <person name="Sanchez-Garcia M."/>
            <person name="Sanchez-Ramirez S."/>
            <person name="Szollosi G.J."/>
            <person name="Szarkandi J.G."/>
            <person name="Papp V."/>
            <person name="Albert L."/>
            <person name="Andreopoulos W."/>
            <person name="Angelini C."/>
            <person name="Antonin V."/>
            <person name="Barry K.W."/>
            <person name="Bougher N.L."/>
            <person name="Buchanan P."/>
            <person name="Buyck B."/>
            <person name="Bense V."/>
            <person name="Catcheside P."/>
            <person name="Chovatia M."/>
            <person name="Cooper J."/>
            <person name="Damon W."/>
            <person name="Desjardin D."/>
            <person name="Finy P."/>
            <person name="Geml J."/>
            <person name="Haridas S."/>
            <person name="Hughes K."/>
            <person name="Justo A."/>
            <person name="Karasinski D."/>
            <person name="Kautmanova I."/>
            <person name="Kiss B."/>
            <person name="Kocsube S."/>
            <person name="Kotiranta H."/>
            <person name="LaButti K.M."/>
            <person name="Lechner B.E."/>
            <person name="Liimatainen K."/>
            <person name="Lipzen A."/>
            <person name="Lukacs Z."/>
            <person name="Mihaltcheva S."/>
            <person name="Morgado L.N."/>
            <person name="Niskanen T."/>
            <person name="Noordeloos M.E."/>
            <person name="Ohm R.A."/>
            <person name="Ortiz-Santana B."/>
            <person name="Ovrebo C."/>
            <person name="Racz N."/>
            <person name="Riley R."/>
            <person name="Savchenko A."/>
            <person name="Shiryaev A."/>
            <person name="Soop K."/>
            <person name="Spirin V."/>
            <person name="Szebenyi C."/>
            <person name="Tomsovsky M."/>
            <person name="Tulloss R.E."/>
            <person name="Uehling J."/>
            <person name="Grigoriev I.V."/>
            <person name="Vagvolgyi C."/>
            <person name="Papp T."/>
            <person name="Martin F.M."/>
            <person name="Miettinen O."/>
            <person name="Hibbett D.S."/>
            <person name="Nagy L.G."/>
        </authorList>
    </citation>
    <scope>NUCLEOTIDE SEQUENCE [LARGE SCALE GENOMIC DNA]</scope>
    <source>
        <strain evidence="2 3">CBS 166.37</strain>
    </source>
</reference>
<dbReference type="InterPro" id="IPR052099">
    <property type="entry name" value="Regulatory_TF_Diverse"/>
</dbReference>
<feature type="region of interest" description="Disordered" evidence="1">
    <location>
        <begin position="117"/>
        <end position="166"/>
    </location>
</feature>
<evidence type="ECO:0000256" key="1">
    <source>
        <dbReference type="SAM" id="MobiDB-lite"/>
    </source>
</evidence>